<keyword evidence="2" id="KW-1185">Reference proteome</keyword>
<dbReference type="PANTHER" id="PTHR31973">
    <property type="entry name" value="POLYPROTEIN, PUTATIVE-RELATED"/>
    <property type="match status" value="1"/>
</dbReference>
<accession>A0A7J7MW96</accession>
<protein>
    <recommendedName>
        <fullName evidence="3">Transposase</fullName>
    </recommendedName>
</protein>
<evidence type="ECO:0000313" key="2">
    <source>
        <dbReference type="Proteomes" id="UP000541444"/>
    </source>
</evidence>
<dbReference type="AlphaFoldDB" id="A0A7J7MW96"/>
<proteinExistence type="predicted"/>
<dbReference type="Proteomes" id="UP000541444">
    <property type="component" value="Unassembled WGS sequence"/>
</dbReference>
<evidence type="ECO:0008006" key="3">
    <source>
        <dbReference type="Google" id="ProtNLM"/>
    </source>
</evidence>
<name>A0A7J7MW96_9MAGN</name>
<dbReference type="PANTHER" id="PTHR31973:SF187">
    <property type="entry name" value="MUTATOR TRANSPOSASE MUDRA PROTEIN"/>
    <property type="match status" value="1"/>
</dbReference>
<sequence length="129" mass="14872">MHGNFSHAYQLLTTYFQEVKAVDRDFISDIKIEGNRFQKYFWCFGSAKRSYSLLRSIEVIDGTFIKGRYRRTLLTALGVDPCNKLFPLAFAVVKLEKLKAKLTFLRCLALISMDLILHLLQSLTEISDS</sequence>
<dbReference type="EMBL" id="JACGCM010001198">
    <property type="protein sequence ID" value="KAF6159209.1"/>
    <property type="molecule type" value="Genomic_DNA"/>
</dbReference>
<reference evidence="1 2" key="1">
    <citation type="journal article" date="2020" name="IScience">
        <title>Genome Sequencing of the Endangered Kingdonia uniflora (Circaeasteraceae, Ranunculales) Reveals Potential Mechanisms of Evolutionary Specialization.</title>
        <authorList>
            <person name="Sun Y."/>
            <person name="Deng T."/>
            <person name="Zhang A."/>
            <person name="Moore M.J."/>
            <person name="Landis J.B."/>
            <person name="Lin N."/>
            <person name="Zhang H."/>
            <person name="Zhang X."/>
            <person name="Huang J."/>
            <person name="Zhang X."/>
            <person name="Sun H."/>
            <person name="Wang H."/>
        </authorList>
    </citation>
    <scope>NUCLEOTIDE SEQUENCE [LARGE SCALE GENOMIC DNA]</scope>
    <source>
        <strain evidence="1">TB1705</strain>
        <tissue evidence="1">Leaf</tissue>
    </source>
</reference>
<gene>
    <name evidence="1" type="ORF">GIB67_022888</name>
</gene>
<dbReference type="OrthoDB" id="1729528at2759"/>
<organism evidence="1 2">
    <name type="scientific">Kingdonia uniflora</name>
    <dbReference type="NCBI Taxonomy" id="39325"/>
    <lineage>
        <taxon>Eukaryota</taxon>
        <taxon>Viridiplantae</taxon>
        <taxon>Streptophyta</taxon>
        <taxon>Embryophyta</taxon>
        <taxon>Tracheophyta</taxon>
        <taxon>Spermatophyta</taxon>
        <taxon>Magnoliopsida</taxon>
        <taxon>Ranunculales</taxon>
        <taxon>Circaeasteraceae</taxon>
        <taxon>Kingdonia</taxon>
    </lineage>
</organism>
<evidence type="ECO:0000313" key="1">
    <source>
        <dbReference type="EMBL" id="KAF6159209.1"/>
    </source>
</evidence>
<comment type="caution">
    <text evidence="1">The sequence shown here is derived from an EMBL/GenBank/DDBJ whole genome shotgun (WGS) entry which is preliminary data.</text>
</comment>